<name>A0ACC2XEL6_9TREE</name>
<dbReference type="EMBL" id="JASBWU010000005">
    <property type="protein sequence ID" value="KAJ9121831.1"/>
    <property type="molecule type" value="Genomic_DNA"/>
</dbReference>
<gene>
    <name evidence="1" type="ORF">QFC22_002454</name>
</gene>
<evidence type="ECO:0000313" key="1">
    <source>
        <dbReference type="EMBL" id="KAJ9121831.1"/>
    </source>
</evidence>
<comment type="caution">
    <text evidence="1">The sequence shown here is derived from an EMBL/GenBank/DDBJ whole genome shotgun (WGS) entry which is preliminary data.</text>
</comment>
<evidence type="ECO:0000313" key="2">
    <source>
        <dbReference type="Proteomes" id="UP001243375"/>
    </source>
</evidence>
<sequence length="423" mass="45557">TSSNGNLHSPNNDHPDIQQKPDGQKPNKSFLALLPQSYLPTSLPSIPSFDAVSTGVPQSYSDIPEHYGGQRVHSAGAAWHPKHAPPYLHLNGQMHSAPPTADNSFQAFQAQSSRFHQSAVPPVTAPPTLPHEYAAFQPDSPFQAMQASEPGPLQHQQSRFPTHQSQDGQSTAPIFPLQTQQPYLMPITTSAPYQLPSMRPTLHFQNSFSDAQGNAMYSPAPTDGNQQPYYFPPSDSKSEQGGASTSDPAHSQGSAAEQQQQTVLAQAMAIDPTINAVPPQMMYPAIYDSAGLTGPTSQEYNGQNATRFQMGVHGSGSSALYRPEIIDIDYQNEESSTSRRGTDREKETPTRSVRPRGKPGPKPEANGSAKGRGNGEVDTGSKTTGEERPKKKSKKRAAADDSDEVTGVKANGKGNQFILTLYG</sequence>
<reference evidence="1" key="1">
    <citation type="submission" date="2023-04" db="EMBL/GenBank/DDBJ databases">
        <title>Draft Genome sequencing of Naganishia species isolated from polar environments using Oxford Nanopore Technology.</title>
        <authorList>
            <person name="Leo P."/>
            <person name="Venkateswaran K."/>
        </authorList>
    </citation>
    <scope>NUCLEOTIDE SEQUENCE</scope>
    <source>
        <strain evidence="1">MNA-CCFEE 5425</strain>
    </source>
</reference>
<protein>
    <submittedName>
        <fullName evidence="1">Uncharacterized protein</fullName>
    </submittedName>
</protein>
<feature type="non-terminal residue" evidence="1">
    <location>
        <position position="1"/>
    </location>
</feature>
<proteinExistence type="predicted"/>
<keyword evidence="2" id="KW-1185">Reference proteome</keyword>
<organism evidence="1 2">
    <name type="scientific">Naganishia vaughanmartiniae</name>
    <dbReference type="NCBI Taxonomy" id="1424756"/>
    <lineage>
        <taxon>Eukaryota</taxon>
        <taxon>Fungi</taxon>
        <taxon>Dikarya</taxon>
        <taxon>Basidiomycota</taxon>
        <taxon>Agaricomycotina</taxon>
        <taxon>Tremellomycetes</taxon>
        <taxon>Filobasidiales</taxon>
        <taxon>Filobasidiaceae</taxon>
        <taxon>Naganishia</taxon>
    </lineage>
</organism>
<accession>A0ACC2XEL6</accession>
<dbReference type="Proteomes" id="UP001243375">
    <property type="component" value="Unassembled WGS sequence"/>
</dbReference>